<sequence>MEDDGDEDWTSNNGKSGESDDEDALKSVEDLKKSVDDLKKLVPCTIEEFAKRIAGAEESTASESSETPESPEEEKRPFQRGDRVKYVGTSAVVEADQRIILGKIPTQDGSRSAYTFISGRGLSNGQRGEVYEVNGDQVAVIFDPSIEKSHNAHEDVTNKEENGSATVYWVDSQDIAHDHDTESDDWHIALEALCEVLPSLQPIIVYFPDSSQWLSRAVSKSDRREFVQRVEKMFDRLTGPVVLICGQNLLAAAPKDKEQVRSNNSCHPH</sequence>
<feature type="region of interest" description="Disordered" evidence="1">
    <location>
        <begin position="53"/>
        <end position="82"/>
    </location>
</feature>
<gene>
    <name evidence="2" type="ORF">ZEAMMB73_Zm00001d052248</name>
</gene>
<feature type="compositionally biased region" description="Low complexity" evidence="1">
    <location>
        <begin position="56"/>
        <end position="68"/>
    </location>
</feature>
<proteinExistence type="predicted"/>
<protein>
    <submittedName>
        <fullName evidence="2">p-loop containing nucleoside triphosphate hydrolase superfamily protein</fullName>
    </submittedName>
</protein>
<feature type="compositionally biased region" description="Basic and acidic residues" evidence="1">
    <location>
        <begin position="73"/>
        <end position="82"/>
    </location>
</feature>
<keyword evidence="2" id="KW-0378">Hydrolase</keyword>
<accession>A0A1D6QEJ3</accession>
<name>A0A1D6QEJ3_MAIZE</name>
<dbReference type="GO" id="GO:0016787">
    <property type="term" value="F:hydrolase activity"/>
    <property type="evidence" value="ECO:0007669"/>
    <property type="project" value="UniProtKB-KW"/>
</dbReference>
<reference evidence="2" key="1">
    <citation type="submission" date="2015-12" db="EMBL/GenBank/DDBJ databases">
        <title>Update maize B73 reference genome by single molecule sequencing technologies.</title>
        <authorList>
            <consortium name="Maize Genome Sequencing Project"/>
            <person name="Ware D."/>
        </authorList>
    </citation>
    <scope>NUCLEOTIDE SEQUENCE</scope>
    <source>
        <tissue evidence="2">Seedling</tissue>
    </source>
</reference>
<dbReference type="AlphaFoldDB" id="A0A1D6QEJ3"/>
<feature type="region of interest" description="Disordered" evidence="1">
    <location>
        <begin position="1"/>
        <end position="28"/>
    </location>
</feature>
<dbReference type="ExpressionAtlas" id="A0A1D6QEJ3">
    <property type="expression patterns" value="baseline and differential"/>
</dbReference>
<dbReference type="EMBL" id="CM000780">
    <property type="protein sequence ID" value="AQK56555.1"/>
    <property type="molecule type" value="Genomic_DNA"/>
</dbReference>
<evidence type="ECO:0000256" key="1">
    <source>
        <dbReference type="SAM" id="MobiDB-lite"/>
    </source>
</evidence>
<organism evidence="2">
    <name type="scientific">Zea mays</name>
    <name type="common">Maize</name>
    <dbReference type="NCBI Taxonomy" id="4577"/>
    <lineage>
        <taxon>Eukaryota</taxon>
        <taxon>Viridiplantae</taxon>
        <taxon>Streptophyta</taxon>
        <taxon>Embryophyta</taxon>
        <taxon>Tracheophyta</taxon>
        <taxon>Spermatophyta</taxon>
        <taxon>Magnoliopsida</taxon>
        <taxon>Liliopsida</taxon>
        <taxon>Poales</taxon>
        <taxon>Poaceae</taxon>
        <taxon>PACMAD clade</taxon>
        <taxon>Panicoideae</taxon>
        <taxon>Andropogonodae</taxon>
        <taxon>Andropogoneae</taxon>
        <taxon>Tripsacinae</taxon>
        <taxon>Zea</taxon>
    </lineage>
</organism>
<evidence type="ECO:0000313" key="2">
    <source>
        <dbReference type="EMBL" id="AQK56555.1"/>
    </source>
</evidence>